<reference evidence="1 2" key="1">
    <citation type="submission" date="2015-11" db="EMBL/GenBank/DDBJ databases">
        <title>Draft genome sequence of Paramesorhizobium deserti A-3-E, a strain highly resistant to diverse beta-lactam antibiotics.</title>
        <authorList>
            <person name="Lv R."/>
            <person name="Yang X."/>
            <person name="Fang N."/>
            <person name="Guo J."/>
            <person name="Luo X."/>
            <person name="Peng F."/>
            <person name="Yang R."/>
            <person name="Cui Y."/>
            <person name="Fang C."/>
            <person name="Song Y."/>
        </authorList>
    </citation>
    <scope>NUCLEOTIDE SEQUENCE [LARGE SCALE GENOMIC DNA]</scope>
    <source>
        <strain evidence="1 2">A-3-E</strain>
    </source>
</reference>
<evidence type="ECO:0000313" key="2">
    <source>
        <dbReference type="Proteomes" id="UP000070107"/>
    </source>
</evidence>
<dbReference type="EMBL" id="LNTU01000041">
    <property type="protein sequence ID" value="KXF74661.1"/>
    <property type="molecule type" value="Genomic_DNA"/>
</dbReference>
<proteinExistence type="predicted"/>
<dbReference type="AlphaFoldDB" id="A0A135HN68"/>
<name>A0A135HN68_9HYPH</name>
<organism evidence="1 2">
    <name type="scientific">Paramesorhizobium deserti</name>
    <dbReference type="NCBI Taxonomy" id="1494590"/>
    <lineage>
        <taxon>Bacteria</taxon>
        <taxon>Pseudomonadati</taxon>
        <taxon>Pseudomonadota</taxon>
        <taxon>Alphaproteobacteria</taxon>
        <taxon>Hyphomicrobiales</taxon>
        <taxon>Phyllobacteriaceae</taxon>
        <taxon>Paramesorhizobium</taxon>
    </lineage>
</organism>
<comment type="caution">
    <text evidence="1">The sequence shown here is derived from an EMBL/GenBank/DDBJ whole genome shotgun (WGS) entry which is preliminary data.</text>
</comment>
<evidence type="ECO:0000313" key="1">
    <source>
        <dbReference type="EMBL" id="KXF74661.1"/>
    </source>
</evidence>
<sequence length="147" mass="16908">MKGVRKQILDGEVAARNIHLLIGLLRRECQYFLKRIIAVALFHQHADDGDLIVGKTMDEMAFQRKPRTFQKVFAGMMEMALDEFITFFIYDQMVTFSRGDEHCMAVVLNGGEIVPIVDLKLGERRFDTVIEINWRLVEADAAVSVFR</sequence>
<protein>
    <submittedName>
        <fullName evidence="1">Uncharacterized protein</fullName>
    </submittedName>
</protein>
<keyword evidence="2" id="KW-1185">Reference proteome</keyword>
<accession>A0A135HN68</accession>
<gene>
    <name evidence="1" type="ORF">ATN84_22445</name>
</gene>
<dbReference type="Proteomes" id="UP000070107">
    <property type="component" value="Unassembled WGS sequence"/>
</dbReference>